<dbReference type="AlphaFoldDB" id="A0AAX2J7G3"/>
<evidence type="ECO:0008006" key="3">
    <source>
        <dbReference type="Google" id="ProtNLM"/>
    </source>
</evidence>
<reference evidence="1 2" key="1">
    <citation type="submission" date="2018-06" db="EMBL/GenBank/DDBJ databases">
        <authorList>
            <consortium name="Pathogen Informatics"/>
            <person name="Doyle S."/>
        </authorList>
    </citation>
    <scope>NUCLEOTIDE SEQUENCE [LARGE SCALE GENOMIC DNA]</scope>
    <source>
        <strain evidence="1 2">NCTC12112</strain>
    </source>
</reference>
<gene>
    <name evidence="1" type="ORF">NCTC12112_00323</name>
</gene>
<proteinExistence type="predicted"/>
<organism evidence="1 2">
    <name type="scientific">Fusobacterium ulcerans</name>
    <dbReference type="NCBI Taxonomy" id="861"/>
    <lineage>
        <taxon>Bacteria</taxon>
        <taxon>Fusobacteriati</taxon>
        <taxon>Fusobacteriota</taxon>
        <taxon>Fusobacteriia</taxon>
        <taxon>Fusobacteriales</taxon>
        <taxon>Fusobacteriaceae</taxon>
        <taxon>Fusobacterium</taxon>
    </lineage>
</organism>
<protein>
    <recommendedName>
        <fullName evidence="3">Lipoprotein</fullName>
    </recommendedName>
</protein>
<evidence type="ECO:0000313" key="1">
    <source>
        <dbReference type="EMBL" id="SQI99955.1"/>
    </source>
</evidence>
<dbReference type="RefSeq" id="WP_005979170.1">
    <property type="nucleotide sequence ID" value="NZ_CABKNW010000004.1"/>
</dbReference>
<dbReference type="PROSITE" id="PS51257">
    <property type="entry name" value="PROKAR_LIPOPROTEIN"/>
    <property type="match status" value="1"/>
</dbReference>
<dbReference type="GeneID" id="78454918"/>
<evidence type="ECO:0000313" key="2">
    <source>
        <dbReference type="Proteomes" id="UP000249008"/>
    </source>
</evidence>
<sequence>MKSNKVPRLLYIIIFTIFLTGCSSITEKMFVFHVERSLNPVIIPYRSTEKEMREFFGKPDFVISKKNRFYGITYYNGSYYLKNTEEHKEILKKLLPKKVLKREDELKETILTIYFDPVDRVVSKYGIRKYMAPPEYDPNALTPEEKEEMEAKEKKLRDEFRDLSPLEVLNKIILDM</sequence>
<dbReference type="KEGG" id="ful:C4N20_08855"/>
<name>A0AAX2J7G3_9FUSO</name>
<accession>A0AAX2J7G3</accession>
<dbReference type="EMBL" id="LS483487">
    <property type="protein sequence ID" value="SQI99955.1"/>
    <property type="molecule type" value="Genomic_DNA"/>
</dbReference>
<dbReference type="Proteomes" id="UP000249008">
    <property type="component" value="Chromosome 1"/>
</dbReference>